<evidence type="ECO:0000256" key="2">
    <source>
        <dbReference type="ARBA" id="ARBA00022670"/>
    </source>
</evidence>
<dbReference type="InterPro" id="IPR036709">
    <property type="entry name" value="Autotransporte_beta_dom_sf"/>
</dbReference>
<dbReference type="Gene3D" id="3.40.630.10">
    <property type="entry name" value="Zn peptidases"/>
    <property type="match status" value="1"/>
</dbReference>
<dbReference type="GO" id="GO:0019867">
    <property type="term" value="C:outer membrane"/>
    <property type="evidence" value="ECO:0007669"/>
    <property type="project" value="InterPro"/>
</dbReference>
<dbReference type="GO" id="GO:0006508">
    <property type="term" value="P:proteolysis"/>
    <property type="evidence" value="ECO:0007669"/>
    <property type="project" value="UniProtKB-KW"/>
</dbReference>
<dbReference type="GO" id="GO:0004177">
    <property type="term" value="F:aminopeptidase activity"/>
    <property type="evidence" value="ECO:0007669"/>
    <property type="project" value="UniProtKB-KW"/>
</dbReference>
<dbReference type="PANTHER" id="PTHR12147:SF56">
    <property type="entry name" value="AMINOPEPTIDASE YDR415C-RELATED"/>
    <property type="match status" value="1"/>
</dbReference>
<evidence type="ECO:0000256" key="6">
    <source>
        <dbReference type="ARBA" id="ARBA00022833"/>
    </source>
</evidence>
<dbReference type="NCBIfam" id="TIGR01414">
    <property type="entry name" value="autotrans_barl"/>
    <property type="match status" value="1"/>
</dbReference>
<keyword evidence="2" id="KW-0645">Protease</keyword>
<dbReference type="InterPro" id="IPR006315">
    <property type="entry name" value="OM_autotransptr_brl_dom"/>
</dbReference>
<gene>
    <name evidence="8" type="ORF">SAMN05216247_107217</name>
</gene>
<dbReference type="Gene3D" id="2.40.128.130">
    <property type="entry name" value="Autotransporter beta-domain"/>
    <property type="match status" value="1"/>
</dbReference>
<evidence type="ECO:0000256" key="4">
    <source>
        <dbReference type="ARBA" id="ARBA00022729"/>
    </source>
</evidence>
<dbReference type="GO" id="GO:0008235">
    <property type="term" value="F:metalloexopeptidase activity"/>
    <property type="evidence" value="ECO:0007669"/>
    <property type="project" value="InterPro"/>
</dbReference>
<dbReference type="SUPFAM" id="SSF53187">
    <property type="entry name" value="Zn-dependent exopeptidases"/>
    <property type="match status" value="1"/>
</dbReference>
<dbReference type="InterPro" id="IPR045175">
    <property type="entry name" value="M28_fam"/>
</dbReference>
<name>A0A1H3QLD7_9PSED</name>
<keyword evidence="5" id="KW-0378">Hydrolase</keyword>
<feature type="domain" description="Autotransporter" evidence="7">
    <location>
        <begin position="362"/>
        <end position="665"/>
    </location>
</feature>
<keyword evidence="1" id="KW-0031">Aminopeptidase</keyword>
<dbReference type="SMART" id="SM00869">
    <property type="entry name" value="Autotransporter"/>
    <property type="match status" value="1"/>
</dbReference>
<dbReference type="InterPro" id="IPR005546">
    <property type="entry name" value="Autotransporte_beta"/>
</dbReference>
<keyword evidence="3" id="KW-0479">Metal-binding</keyword>
<proteinExistence type="predicted"/>
<dbReference type="Proteomes" id="UP000182902">
    <property type="component" value="Unassembled WGS sequence"/>
</dbReference>
<keyword evidence="4" id="KW-0732">Signal</keyword>
<dbReference type="SUPFAM" id="SSF103515">
    <property type="entry name" value="Autotransporter"/>
    <property type="match status" value="1"/>
</dbReference>
<evidence type="ECO:0000256" key="1">
    <source>
        <dbReference type="ARBA" id="ARBA00022438"/>
    </source>
</evidence>
<dbReference type="Pfam" id="PF03797">
    <property type="entry name" value="Autotransporter"/>
    <property type="match status" value="1"/>
</dbReference>
<evidence type="ECO:0000259" key="7">
    <source>
        <dbReference type="PROSITE" id="PS51208"/>
    </source>
</evidence>
<dbReference type="PANTHER" id="PTHR12147">
    <property type="entry name" value="METALLOPEPTIDASE M28 FAMILY MEMBER"/>
    <property type="match status" value="1"/>
</dbReference>
<dbReference type="GO" id="GO:0046872">
    <property type="term" value="F:metal ion binding"/>
    <property type="evidence" value="ECO:0007669"/>
    <property type="project" value="UniProtKB-KW"/>
</dbReference>
<dbReference type="AlphaFoldDB" id="A0A1H3QLD7"/>
<dbReference type="InterPro" id="IPR007484">
    <property type="entry name" value="Peptidase_M28"/>
</dbReference>
<evidence type="ECO:0000313" key="9">
    <source>
        <dbReference type="Proteomes" id="UP000182902"/>
    </source>
</evidence>
<dbReference type="Pfam" id="PF04389">
    <property type="entry name" value="Peptidase_M28"/>
    <property type="match status" value="1"/>
</dbReference>
<reference evidence="8 9" key="1">
    <citation type="submission" date="2016-10" db="EMBL/GenBank/DDBJ databases">
        <authorList>
            <person name="de Groot N.N."/>
        </authorList>
    </citation>
    <scope>NUCLEOTIDE SEQUENCE [LARGE SCALE GENOMIC DNA]</scope>
    <source>
        <strain evidence="8 9">ICMP 14252</strain>
    </source>
</reference>
<protein>
    <submittedName>
        <fullName evidence="8">Outer membrane autotransporter barrel domain-containing protein</fullName>
    </submittedName>
</protein>
<dbReference type="PROSITE" id="PS51208">
    <property type="entry name" value="AUTOTRANSPORTER"/>
    <property type="match status" value="1"/>
</dbReference>
<dbReference type="EMBL" id="FNOX01000007">
    <property type="protein sequence ID" value="SDZ14352.1"/>
    <property type="molecule type" value="Genomic_DNA"/>
</dbReference>
<evidence type="ECO:0000256" key="3">
    <source>
        <dbReference type="ARBA" id="ARBA00022723"/>
    </source>
</evidence>
<evidence type="ECO:0000313" key="8">
    <source>
        <dbReference type="EMBL" id="SDZ14352.1"/>
    </source>
</evidence>
<organism evidence="8 9">
    <name type="scientific">Pseudomonas salomonii</name>
    <dbReference type="NCBI Taxonomy" id="191391"/>
    <lineage>
        <taxon>Bacteria</taxon>
        <taxon>Pseudomonadati</taxon>
        <taxon>Pseudomonadota</taxon>
        <taxon>Gammaproteobacteria</taxon>
        <taxon>Pseudomonadales</taxon>
        <taxon>Pseudomonadaceae</taxon>
        <taxon>Pseudomonas</taxon>
    </lineage>
</organism>
<evidence type="ECO:0000256" key="5">
    <source>
        <dbReference type="ARBA" id="ARBA00022801"/>
    </source>
</evidence>
<sequence length="665" mass="72089">MCKGSGLENLNHLKEDLVIKPLVLAISVVGSLLSAQTQAYDYGQHANTTLEKLINDYPGRYRGTANFAGAADWMQSQMGSAYSLNRQNFTWNNGTRASQNVVAYAAGTKAQYVVIGAHFDTYFGRPTLQGLDDNGSGASVLTEVAKNLGGLQLENGLQVVAFGAEEEGLRGSKAFVDSLSASQRANMLAMINLDSLITGDMMYAHAGQNSTANPALTSLREHTFQIARELNIPLFTNPGLDPQYPKGTGCCSDGEPFEPLKIPILYVEATNWELGDLDGYTQTNNPKIPGGSTWHDPAEDNKTVLTNAFGQARIDQRLRDYSRLLSRLVLELTNADLLASTASGGAVARNMQDNLQRQHQAMVRLHDRRWLTLQAASREVGSFDGEIGMDGEYTPDSGFDSSLNRDARRLGVHALGDYQLTSSLNIGASLSYLNGRDKLEQRGKLDSDTWQAAVYALLNDGGPSWLAGDLSVGHTRFEAKRNLLIQANGGPVLLNQQLSGNTDALSLGARVLGGYDFDFGAIKSGPFAGVDYSHSRIDKFHEKQNLRTALEYEEQSFDSLEASLGWRVRGAVALPYGLSLLPYGDIAWVKELADGRLDDLQLTARADGQARTAKLGSVDKSFGRAQIGSQLAITPQLGVYAEVNSRLGHAEGSQTGYSLGVQWMF</sequence>
<keyword evidence="6" id="KW-0862">Zinc</keyword>
<accession>A0A1H3QLD7</accession>